<dbReference type="SUPFAM" id="SSF103473">
    <property type="entry name" value="MFS general substrate transporter"/>
    <property type="match status" value="1"/>
</dbReference>
<evidence type="ECO:0000313" key="7">
    <source>
        <dbReference type="EMBL" id="DBA28222.1"/>
    </source>
</evidence>
<dbReference type="Proteomes" id="UP001181693">
    <property type="component" value="Unassembled WGS sequence"/>
</dbReference>
<evidence type="ECO:0000313" key="8">
    <source>
        <dbReference type="Proteomes" id="UP001181693"/>
    </source>
</evidence>
<evidence type="ECO:0008006" key="9">
    <source>
        <dbReference type="Google" id="ProtNLM"/>
    </source>
</evidence>
<dbReference type="PANTHER" id="PTHR23507:SF3">
    <property type="entry name" value="THYMIC STROMAL COTRANSPORTER HOMOLOG"/>
    <property type="match status" value="1"/>
</dbReference>
<proteinExistence type="inferred from homology"/>
<feature type="transmembrane region" description="Helical" evidence="6">
    <location>
        <begin position="316"/>
        <end position="336"/>
    </location>
</feature>
<dbReference type="EMBL" id="DYDO01000003">
    <property type="protein sequence ID" value="DBA28222.1"/>
    <property type="molecule type" value="Genomic_DNA"/>
</dbReference>
<sequence>MEAARTWIEPVVAGAQIASSFYDTALLMVVRNHYNKTINHQQAFCNSSTDDAMQRAISNFYIIYNVIMGITPLLFAYILAKIGDKTSRKVTICVPLLGYLLSRMFLLFIILWEWPIEVMFGSAALNGLTGWFTTYWAGVMAWASLCSSERKRSLRLIIIEMVYGLAGFVGSLVSGHIFVNLNIANREGTILVCCSSGCYAFCFLYSMFVLRTPEEDNCSETTPLLKDTNNTTVQVNSVNVSTYVSPSKLILVTMFTSAILFNISFTAADDVINVFVLKAPLSWGPVDVGYGNAAAYLTYITSFLGVLILNPCMGDLTLIIIGIISFSSGLMIMAFVSCTYMYYVARIIMMFSQIPTPTIRSVISKQIQGSSYGKVFVVLQLAIEIVAVSASAGFNKLYQATLDWYSGFSFIVFGTLGFLSIIPIGPLVIHDNDTEN</sequence>
<feature type="transmembrane region" description="Helical" evidence="6">
    <location>
        <begin position="189"/>
        <end position="210"/>
    </location>
</feature>
<dbReference type="Pfam" id="PF07690">
    <property type="entry name" value="MFS_1"/>
    <property type="match status" value="1"/>
</dbReference>
<feature type="transmembrane region" description="Helical" evidence="6">
    <location>
        <begin position="92"/>
        <end position="112"/>
    </location>
</feature>
<feature type="transmembrane region" description="Helical" evidence="6">
    <location>
        <begin position="157"/>
        <end position="177"/>
    </location>
</feature>
<keyword evidence="3 6" id="KW-1133">Transmembrane helix</keyword>
<dbReference type="GO" id="GO:0022857">
    <property type="term" value="F:transmembrane transporter activity"/>
    <property type="evidence" value="ECO:0007669"/>
    <property type="project" value="InterPro"/>
</dbReference>
<gene>
    <name evidence="7" type="ORF">GDO54_008616</name>
</gene>
<dbReference type="InterPro" id="IPR036259">
    <property type="entry name" value="MFS_trans_sf"/>
</dbReference>
<dbReference type="GO" id="GO:0016020">
    <property type="term" value="C:membrane"/>
    <property type="evidence" value="ECO:0007669"/>
    <property type="project" value="UniProtKB-SubCell"/>
</dbReference>
<evidence type="ECO:0000256" key="6">
    <source>
        <dbReference type="SAM" id="Phobius"/>
    </source>
</evidence>
<keyword evidence="8" id="KW-1185">Reference proteome</keyword>
<comment type="caution">
    <text evidence="7">The sequence shown here is derived from an EMBL/GenBank/DDBJ whole genome shotgun (WGS) entry which is preliminary data.</text>
</comment>
<keyword evidence="2 6" id="KW-0812">Transmembrane</keyword>
<protein>
    <recommendedName>
        <fullName evidence="9">Thymic stromal cotransporter-like protein</fullName>
    </recommendedName>
</protein>
<feature type="transmembrane region" description="Helical" evidence="6">
    <location>
        <begin position="375"/>
        <end position="394"/>
    </location>
</feature>
<accession>A0AAV3AZH7</accession>
<evidence type="ECO:0000256" key="5">
    <source>
        <dbReference type="ARBA" id="ARBA00038227"/>
    </source>
</evidence>
<comment type="subcellular location">
    <subcellularLocation>
        <location evidence="1">Membrane</location>
        <topology evidence="1">Multi-pass membrane protein</topology>
    </subcellularLocation>
</comment>
<feature type="transmembrane region" description="Helical" evidence="6">
    <location>
        <begin position="249"/>
        <end position="268"/>
    </location>
</feature>
<dbReference type="Gene3D" id="1.20.1250.20">
    <property type="entry name" value="MFS general substrate transporter like domains"/>
    <property type="match status" value="2"/>
</dbReference>
<reference evidence="7" key="1">
    <citation type="thesis" date="2020" institute="ProQuest LLC" country="789 East Eisenhower Parkway, Ann Arbor, MI, USA">
        <title>Comparative Genomics and Chromosome Evolution.</title>
        <authorList>
            <person name="Mudd A.B."/>
        </authorList>
    </citation>
    <scope>NUCLEOTIDE SEQUENCE</scope>
    <source>
        <strain evidence="7">1538</strain>
        <tissue evidence="7">Blood</tissue>
    </source>
</reference>
<evidence type="ECO:0000256" key="4">
    <source>
        <dbReference type="ARBA" id="ARBA00023136"/>
    </source>
</evidence>
<evidence type="ECO:0000256" key="2">
    <source>
        <dbReference type="ARBA" id="ARBA00022692"/>
    </source>
</evidence>
<evidence type="ECO:0000256" key="1">
    <source>
        <dbReference type="ARBA" id="ARBA00004141"/>
    </source>
</evidence>
<feature type="transmembrane region" description="Helical" evidence="6">
    <location>
        <begin position="288"/>
        <end position="309"/>
    </location>
</feature>
<comment type="similarity">
    <text evidence="5">Belongs to the major facilitator superfamily. SLC46A family.</text>
</comment>
<organism evidence="7 8">
    <name type="scientific">Pyxicephalus adspersus</name>
    <name type="common">African bullfrog</name>
    <dbReference type="NCBI Taxonomy" id="30357"/>
    <lineage>
        <taxon>Eukaryota</taxon>
        <taxon>Metazoa</taxon>
        <taxon>Chordata</taxon>
        <taxon>Craniata</taxon>
        <taxon>Vertebrata</taxon>
        <taxon>Euteleostomi</taxon>
        <taxon>Amphibia</taxon>
        <taxon>Batrachia</taxon>
        <taxon>Anura</taxon>
        <taxon>Neobatrachia</taxon>
        <taxon>Ranoidea</taxon>
        <taxon>Pyxicephalidae</taxon>
        <taxon>Pyxicephalinae</taxon>
        <taxon>Pyxicephalus</taxon>
    </lineage>
</organism>
<feature type="transmembrane region" description="Helical" evidence="6">
    <location>
        <begin position="406"/>
        <end position="429"/>
    </location>
</feature>
<dbReference type="PANTHER" id="PTHR23507">
    <property type="entry name" value="ZGC:174356"/>
    <property type="match status" value="1"/>
</dbReference>
<name>A0AAV3AZH7_PYXAD</name>
<evidence type="ECO:0000256" key="3">
    <source>
        <dbReference type="ARBA" id="ARBA00022989"/>
    </source>
</evidence>
<keyword evidence="4 6" id="KW-0472">Membrane</keyword>
<dbReference type="InterPro" id="IPR011701">
    <property type="entry name" value="MFS"/>
</dbReference>
<feature type="transmembrane region" description="Helical" evidence="6">
    <location>
        <begin position="124"/>
        <end position="145"/>
    </location>
</feature>
<feature type="transmembrane region" description="Helical" evidence="6">
    <location>
        <begin position="61"/>
        <end position="80"/>
    </location>
</feature>
<dbReference type="AlphaFoldDB" id="A0AAV3AZH7"/>